<keyword evidence="3" id="KW-0732">Signal</keyword>
<dbReference type="InterPro" id="IPR006746">
    <property type="entry name" value="26S_Psome_Rpn12"/>
</dbReference>
<dbReference type="KEGG" id="cot:CORT_0C02690"/>
<keyword evidence="2" id="KW-0647">Proteasome</keyword>
<dbReference type="GO" id="GO:0005829">
    <property type="term" value="C:cytosol"/>
    <property type="evidence" value="ECO:0007669"/>
    <property type="project" value="TreeGrafter"/>
</dbReference>
<proteinExistence type="inferred from homology"/>
<evidence type="ECO:0000256" key="3">
    <source>
        <dbReference type="SAM" id="SignalP"/>
    </source>
</evidence>
<gene>
    <name evidence="5" type="ORF">CORT_0C02690</name>
</gene>
<evidence type="ECO:0000256" key="1">
    <source>
        <dbReference type="ARBA" id="ARBA00009627"/>
    </source>
</evidence>
<dbReference type="EMBL" id="HE681721">
    <property type="protein sequence ID" value="CCG25644.1"/>
    <property type="molecule type" value="Genomic_DNA"/>
</dbReference>
<dbReference type="GO" id="GO:0008541">
    <property type="term" value="C:proteasome regulatory particle, lid subcomplex"/>
    <property type="evidence" value="ECO:0007669"/>
    <property type="project" value="TreeGrafter"/>
</dbReference>
<dbReference type="FunFam" id="1.25.40.990:FF:000018">
    <property type="entry name" value="26S proteasome regulatory subunit"/>
    <property type="match status" value="1"/>
</dbReference>
<dbReference type="PANTHER" id="PTHR12387">
    <property type="entry name" value="26S PROTEASOME NON-ATPASE REGULATORY SUBUNIT 8"/>
    <property type="match status" value="1"/>
</dbReference>
<evidence type="ECO:0000259" key="4">
    <source>
        <dbReference type="PROSITE" id="PS50250"/>
    </source>
</evidence>
<evidence type="ECO:0000313" key="6">
    <source>
        <dbReference type="Proteomes" id="UP000005018"/>
    </source>
</evidence>
<dbReference type="InterPro" id="IPR033464">
    <property type="entry name" value="CSN8_PSD8_EIF3K"/>
</dbReference>
<dbReference type="Pfam" id="PF10075">
    <property type="entry name" value="CSN8_PSD8_EIF3K"/>
    <property type="match status" value="1"/>
</dbReference>
<feature type="domain" description="PCI" evidence="4">
    <location>
        <begin position="123"/>
        <end position="311"/>
    </location>
</feature>
<feature type="chain" id="PRO_5003617507" evidence="3">
    <location>
        <begin position="23"/>
        <end position="324"/>
    </location>
</feature>
<evidence type="ECO:0000256" key="2">
    <source>
        <dbReference type="ARBA" id="ARBA00022942"/>
    </source>
</evidence>
<dbReference type="AlphaFoldDB" id="H8X2U7"/>
<dbReference type="Gene3D" id="1.25.40.990">
    <property type="match status" value="1"/>
</dbReference>
<reference evidence="5 6" key="1">
    <citation type="journal article" date="2012" name="PLoS ONE">
        <title>Sequence and analysis of the genome of the pathogenic yeast Candida orthopsilosis.</title>
        <authorList>
            <person name="Riccombeni A."/>
            <person name="Vidanes G."/>
            <person name="Proux-Wera E."/>
            <person name="Wolfe K.H."/>
            <person name="Butler G."/>
        </authorList>
    </citation>
    <scope>NUCLEOTIDE SEQUENCE [LARGE SCALE GENOMIC DNA]</scope>
    <source>
        <strain evidence="5 6">Co 90-125</strain>
    </source>
</reference>
<accession>H8X2U7</accession>
<dbReference type="PANTHER" id="PTHR12387:SF0">
    <property type="entry name" value="26S PROTEASOME NON-ATPASE REGULATORY SUBUNIT 8"/>
    <property type="match status" value="1"/>
</dbReference>
<sequence>MRLLKFFYVIVFFCILATRLISSPIPKRKRVFGGNHHKHHNLLLNPTMSLQKLTAEIYSVYDKQDYQKCQQLLAPIKIELIKHNLLVPLSSNTQTEDQINDLKIAQRILEIGALSSLFTNNYSGFESYFAQLKPFYTNDKIHNINKPHINTDSTKIISLFLLYLLSQGSISKFNVELEMIYNSKQYDIENDKYLRFPIDLERNLMEGNYIKIWNLLKEEKNLPCKEFTHFADTLINALRFEIAKSLEKTYDAIPISNCKSLLYLPQELSDATFETTLKESLDLTNWKFDSGVIYFTKVENEEAVDNESIIKNVLGYAEQIESII</sequence>
<dbReference type="eggNOG" id="KOG3151">
    <property type="taxonomic scope" value="Eukaryota"/>
</dbReference>
<dbReference type="PROSITE" id="PS50250">
    <property type="entry name" value="PCI"/>
    <property type="match status" value="1"/>
</dbReference>
<protein>
    <submittedName>
        <fullName evidence="5">Rpn12 protein</fullName>
    </submittedName>
</protein>
<dbReference type="InterPro" id="IPR000717">
    <property type="entry name" value="PCI_dom"/>
</dbReference>
<dbReference type="GeneID" id="14539861"/>
<dbReference type="HOGENOM" id="CLU_046003_1_0_1"/>
<comment type="similarity">
    <text evidence="1">Belongs to the proteasome subunit S14 family.</text>
</comment>
<organism evidence="5 6">
    <name type="scientific">Candida orthopsilosis (strain 90-125)</name>
    <name type="common">Yeast</name>
    <dbReference type="NCBI Taxonomy" id="1136231"/>
    <lineage>
        <taxon>Eukaryota</taxon>
        <taxon>Fungi</taxon>
        <taxon>Dikarya</taxon>
        <taxon>Ascomycota</taxon>
        <taxon>Saccharomycotina</taxon>
        <taxon>Pichiomycetes</taxon>
        <taxon>Debaryomycetaceae</taxon>
        <taxon>Candida/Lodderomyces clade</taxon>
        <taxon>Candida</taxon>
    </lineage>
</organism>
<dbReference type="RefSeq" id="XP_003868548.1">
    <property type="nucleotide sequence ID" value="XM_003868500.1"/>
</dbReference>
<dbReference type="GO" id="GO:0005634">
    <property type="term" value="C:nucleus"/>
    <property type="evidence" value="ECO:0007669"/>
    <property type="project" value="TreeGrafter"/>
</dbReference>
<keyword evidence="6" id="KW-1185">Reference proteome</keyword>
<name>H8X2U7_CANO9</name>
<dbReference type="OrthoDB" id="8775810at2759"/>
<dbReference type="GO" id="GO:0043161">
    <property type="term" value="P:proteasome-mediated ubiquitin-dependent protein catabolic process"/>
    <property type="evidence" value="ECO:0007669"/>
    <property type="project" value="TreeGrafter"/>
</dbReference>
<feature type="signal peptide" evidence="3">
    <location>
        <begin position="1"/>
        <end position="22"/>
    </location>
</feature>
<dbReference type="Proteomes" id="UP000005018">
    <property type="component" value="Chromosome 3"/>
</dbReference>
<evidence type="ECO:0000313" key="5">
    <source>
        <dbReference type="EMBL" id="CCG25644.1"/>
    </source>
</evidence>